<dbReference type="PANTHER" id="PTHR43335:SF4">
    <property type="entry name" value="ABC TRANSPORTER, ATP-BINDING PROTEIN"/>
    <property type="match status" value="1"/>
</dbReference>
<accession>D6TCV6</accession>
<dbReference type="PROSITE" id="PS00211">
    <property type="entry name" value="ABC_TRANSPORTER_1"/>
    <property type="match status" value="1"/>
</dbReference>
<evidence type="ECO:0000313" key="7">
    <source>
        <dbReference type="Proteomes" id="UP000004508"/>
    </source>
</evidence>
<dbReference type="SMART" id="SM00382">
    <property type="entry name" value="AAA"/>
    <property type="match status" value="1"/>
</dbReference>
<evidence type="ECO:0000259" key="5">
    <source>
        <dbReference type="PROSITE" id="PS50893"/>
    </source>
</evidence>
<dbReference type="Pfam" id="PF00005">
    <property type="entry name" value="ABC_tran"/>
    <property type="match status" value="1"/>
</dbReference>
<dbReference type="GO" id="GO:0005524">
    <property type="term" value="F:ATP binding"/>
    <property type="evidence" value="ECO:0007669"/>
    <property type="project" value="UniProtKB-KW"/>
</dbReference>
<evidence type="ECO:0000256" key="2">
    <source>
        <dbReference type="ARBA" id="ARBA00022448"/>
    </source>
</evidence>
<reference evidence="6 7" key="1">
    <citation type="journal article" date="2011" name="Stand. Genomic Sci.">
        <title>Non-contiguous finished genome sequence and contextual data of the filamentous soil bacterium Ktedonobacter racemifer type strain (SOSP1-21).</title>
        <authorList>
            <person name="Chang Y.J."/>
            <person name="Land M."/>
            <person name="Hauser L."/>
            <person name="Chertkov O."/>
            <person name="Del Rio T.G."/>
            <person name="Nolan M."/>
            <person name="Copeland A."/>
            <person name="Tice H."/>
            <person name="Cheng J.F."/>
            <person name="Lucas S."/>
            <person name="Han C."/>
            <person name="Goodwin L."/>
            <person name="Pitluck S."/>
            <person name="Ivanova N."/>
            <person name="Ovchinikova G."/>
            <person name="Pati A."/>
            <person name="Chen A."/>
            <person name="Palaniappan K."/>
            <person name="Mavromatis K."/>
            <person name="Liolios K."/>
            <person name="Brettin T."/>
            <person name="Fiebig A."/>
            <person name="Rohde M."/>
            <person name="Abt B."/>
            <person name="Goker M."/>
            <person name="Detter J.C."/>
            <person name="Woyke T."/>
            <person name="Bristow J."/>
            <person name="Eisen J.A."/>
            <person name="Markowitz V."/>
            <person name="Hugenholtz P."/>
            <person name="Kyrpides N.C."/>
            <person name="Klenk H.P."/>
            <person name="Lapidus A."/>
        </authorList>
    </citation>
    <scope>NUCLEOTIDE SEQUENCE [LARGE SCALE GENOMIC DNA]</scope>
    <source>
        <strain evidence="7">DSM 44963</strain>
    </source>
</reference>
<dbReference type="GO" id="GO:0016887">
    <property type="term" value="F:ATP hydrolysis activity"/>
    <property type="evidence" value="ECO:0007669"/>
    <property type="project" value="InterPro"/>
</dbReference>
<evidence type="ECO:0000256" key="1">
    <source>
        <dbReference type="ARBA" id="ARBA00005417"/>
    </source>
</evidence>
<dbReference type="InterPro" id="IPR027417">
    <property type="entry name" value="P-loop_NTPase"/>
</dbReference>
<dbReference type="PANTHER" id="PTHR43335">
    <property type="entry name" value="ABC TRANSPORTER, ATP-BINDING PROTEIN"/>
    <property type="match status" value="1"/>
</dbReference>
<organism evidence="6 7">
    <name type="scientific">Ktedonobacter racemifer DSM 44963</name>
    <dbReference type="NCBI Taxonomy" id="485913"/>
    <lineage>
        <taxon>Bacteria</taxon>
        <taxon>Bacillati</taxon>
        <taxon>Chloroflexota</taxon>
        <taxon>Ktedonobacteria</taxon>
        <taxon>Ktedonobacterales</taxon>
        <taxon>Ktedonobacteraceae</taxon>
        <taxon>Ktedonobacter</taxon>
    </lineage>
</organism>
<keyword evidence="7" id="KW-1185">Reference proteome</keyword>
<dbReference type="InterPro" id="IPR022501">
    <property type="entry name" value="ABC_Gallidermin_ATP-bd"/>
</dbReference>
<comment type="similarity">
    <text evidence="1">Belongs to the ABC transporter superfamily.</text>
</comment>
<dbReference type="InterPro" id="IPR017871">
    <property type="entry name" value="ABC_transporter-like_CS"/>
</dbReference>
<evidence type="ECO:0000313" key="6">
    <source>
        <dbReference type="EMBL" id="EFH88220.1"/>
    </source>
</evidence>
<keyword evidence="2" id="KW-0813">Transport</keyword>
<gene>
    <name evidence="6" type="ORF">Krac_9635</name>
</gene>
<dbReference type="Gene3D" id="3.40.50.300">
    <property type="entry name" value="P-loop containing nucleotide triphosphate hydrolases"/>
    <property type="match status" value="1"/>
</dbReference>
<sequence length="298" mass="32990">MNAIVQTQQLTKHFRSQVAIENIDLAIEQGSIYGLLGPNGAGKSTLLKHLVGLLRPTSGQVLIAGEPWQRKHLWHIGTLIESPSLYGHLTARENLKVHTYLLGLPQRRIDEVLEQVELSNVGDKKVAQYSLGMKQRLGIASALLSKPNLLILDEPTNGLDPAGIREMRQLIQRFCEQGMTVLVSSHILSEVEHIVTHLGIISKGRLRYQGTLQELMKYGQQRLEIETLQVQQAVALLRTSYPDVQSNGTKILLAGANAETAHIVTLLTQHGIAITKVDAAQDDLEALFLRIVESGDYR</sequence>
<comment type="caution">
    <text evidence="6">The sequence shown here is derived from an EMBL/GenBank/DDBJ whole genome shotgun (WGS) entry which is preliminary data.</text>
</comment>
<evidence type="ECO:0000256" key="4">
    <source>
        <dbReference type="ARBA" id="ARBA00022840"/>
    </source>
</evidence>
<dbReference type="NCBIfam" id="TIGR03740">
    <property type="entry name" value="galliderm_ABC"/>
    <property type="match status" value="1"/>
</dbReference>
<evidence type="ECO:0000256" key="3">
    <source>
        <dbReference type="ARBA" id="ARBA00022741"/>
    </source>
</evidence>
<dbReference type="PROSITE" id="PS50893">
    <property type="entry name" value="ABC_TRANSPORTER_2"/>
    <property type="match status" value="1"/>
</dbReference>
<dbReference type="InterPro" id="IPR003439">
    <property type="entry name" value="ABC_transporter-like_ATP-bd"/>
</dbReference>
<keyword evidence="3" id="KW-0547">Nucleotide-binding</keyword>
<name>D6TCV6_KTERA</name>
<dbReference type="AlphaFoldDB" id="D6TCV6"/>
<dbReference type="InParanoid" id="D6TCV6"/>
<dbReference type="STRING" id="485913.Krac_9635"/>
<dbReference type="SUPFAM" id="SSF52540">
    <property type="entry name" value="P-loop containing nucleoside triphosphate hydrolases"/>
    <property type="match status" value="1"/>
</dbReference>
<dbReference type="InterPro" id="IPR003593">
    <property type="entry name" value="AAA+_ATPase"/>
</dbReference>
<dbReference type="FunCoup" id="D6TCV6">
    <property type="interactions" value="160"/>
</dbReference>
<dbReference type="Proteomes" id="UP000004508">
    <property type="component" value="Unassembled WGS sequence"/>
</dbReference>
<dbReference type="eggNOG" id="COG1131">
    <property type="taxonomic scope" value="Bacteria"/>
</dbReference>
<protein>
    <submittedName>
        <fullName evidence="6">ABC transporter related protein</fullName>
    </submittedName>
</protein>
<dbReference type="OrthoDB" id="9804819at2"/>
<feature type="domain" description="ABC transporter" evidence="5">
    <location>
        <begin position="5"/>
        <end position="228"/>
    </location>
</feature>
<proteinExistence type="inferred from homology"/>
<keyword evidence="4" id="KW-0067">ATP-binding</keyword>
<dbReference type="EMBL" id="ADVG01000001">
    <property type="protein sequence ID" value="EFH88220.1"/>
    <property type="molecule type" value="Genomic_DNA"/>
</dbReference>
<dbReference type="CDD" id="cd03268">
    <property type="entry name" value="ABC_BcrA_bacitracin_resist"/>
    <property type="match status" value="1"/>
</dbReference>